<protein>
    <submittedName>
        <fullName evidence="1">Uncharacterized protein</fullName>
    </submittedName>
</protein>
<dbReference type="Proteomes" id="UP001060085">
    <property type="component" value="Linkage Group LG02"/>
</dbReference>
<reference evidence="2" key="1">
    <citation type="journal article" date="2023" name="Nat. Plants">
        <title>Single-cell RNA sequencing provides a high-resolution roadmap for understanding the multicellular compartmentation of specialized metabolism.</title>
        <authorList>
            <person name="Sun S."/>
            <person name="Shen X."/>
            <person name="Li Y."/>
            <person name="Li Y."/>
            <person name="Wang S."/>
            <person name="Li R."/>
            <person name="Zhang H."/>
            <person name="Shen G."/>
            <person name="Guo B."/>
            <person name="Wei J."/>
            <person name="Xu J."/>
            <person name="St-Pierre B."/>
            <person name="Chen S."/>
            <person name="Sun C."/>
        </authorList>
    </citation>
    <scope>NUCLEOTIDE SEQUENCE [LARGE SCALE GENOMIC DNA]</scope>
</reference>
<accession>A0ACC0BTJ3</accession>
<evidence type="ECO:0000313" key="2">
    <source>
        <dbReference type="Proteomes" id="UP001060085"/>
    </source>
</evidence>
<sequence>MEPLIVEEAPKVKELPHAPIEAKERLVERSYNFDSISIISKENEHFKCSEEKESELEKSERVKENECFIEKKVYLKYHYPFKEKRFQIENEYQRSTKTFQISIVQEKKTKRSKNGRLRRLETTSVEGRRPTAAGRSLFQTKLKKTPTVDGRVRPIVAGRSLFKRKPSEQHLPQMVVRTYRRRARSSSKDTN</sequence>
<gene>
    <name evidence="1" type="ORF">M9H77_06944</name>
</gene>
<evidence type="ECO:0000313" key="1">
    <source>
        <dbReference type="EMBL" id="KAI5675994.1"/>
    </source>
</evidence>
<keyword evidence="2" id="KW-1185">Reference proteome</keyword>
<organism evidence="1 2">
    <name type="scientific">Catharanthus roseus</name>
    <name type="common">Madagascar periwinkle</name>
    <name type="synonym">Vinca rosea</name>
    <dbReference type="NCBI Taxonomy" id="4058"/>
    <lineage>
        <taxon>Eukaryota</taxon>
        <taxon>Viridiplantae</taxon>
        <taxon>Streptophyta</taxon>
        <taxon>Embryophyta</taxon>
        <taxon>Tracheophyta</taxon>
        <taxon>Spermatophyta</taxon>
        <taxon>Magnoliopsida</taxon>
        <taxon>eudicotyledons</taxon>
        <taxon>Gunneridae</taxon>
        <taxon>Pentapetalae</taxon>
        <taxon>asterids</taxon>
        <taxon>lamiids</taxon>
        <taxon>Gentianales</taxon>
        <taxon>Apocynaceae</taxon>
        <taxon>Rauvolfioideae</taxon>
        <taxon>Vinceae</taxon>
        <taxon>Catharanthinae</taxon>
        <taxon>Catharanthus</taxon>
    </lineage>
</organism>
<comment type="caution">
    <text evidence="1">The sequence shown here is derived from an EMBL/GenBank/DDBJ whole genome shotgun (WGS) entry which is preliminary data.</text>
</comment>
<proteinExistence type="predicted"/>
<dbReference type="EMBL" id="CM044702">
    <property type="protein sequence ID" value="KAI5675994.1"/>
    <property type="molecule type" value="Genomic_DNA"/>
</dbReference>
<name>A0ACC0BTJ3_CATRO</name>